<dbReference type="PANTHER" id="PTHR37299:SF1">
    <property type="entry name" value="STAGE 0 SPORULATION PROTEIN A HOMOLOG"/>
    <property type="match status" value="1"/>
</dbReference>
<dbReference type="RefSeq" id="WP_008788462.1">
    <property type="nucleotide sequence ID" value="NZ_AKCB01000002.1"/>
</dbReference>
<dbReference type="Proteomes" id="UP000003157">
    <property type="component" value="Unassembled WGS sequence"/>
</dbReference>
<dbReference type="GeneID" id="78230978"/>
<protein>
    <recommendedName>
        <fullName evidence="1">HTH LytTR-type domain-containing protein</fullName>
    </recommendedName>
</protein>
<dbReference type="HOGENOM" id="CLU_106729_0_0_9"/>
<feature type="domain" description="HTH LytTR-type" evidence="1">
    <location>
        <begin position="59"/>
        <end position="148"/>
    </location>
</feature>
<gene>
    <name evidence="2" type="ORF">HMPREF9488_01346</name>
</gene>
<dbReference type="Gene3D" id="2.40.50.1020">
    <property type="entry name" value="LytTr DNA-binding domain"/>
    <property type="match status" value="1"/>
</dbReference>
<dbReference type="GO" id="GO:0003677">
    <property type="term" value="F:DNA binding"/>
    <property type="evidence" value="ECO:0007669"/>
    <property type="project" value="InterPro"/>
</dbReference>
<sequence>MKVTYREDSKMNHYEMQLVVHPKNRRLAKLLAKQFKETLGEIEVLDEYRNKYPLSLLAVYYFEMVDHKMFVYTENEVFRLHCVTMAALKEAVESYGFYQVNVRTLVNVKHVVKYKKQKGCRRQMILDNGDRLISSRHYREEFDRMIEERHESRILEKDPDNLSHEK</sequence>
<dbReference type="PROSITE" id="PS50930">
    <property type="entry name" value="HTH_LYTTR"/>
    <property type="match status" value="1"/>
</dbReference>
<dbReference type="Pfam" id="PF04397">
    <property type="entry name" value="LytTR"/>
    <property type="match status" value="1"/>
</dbReference>
<reference evidence="2 3" key="1">
    <citation type="submission" date="2010-12" db="EMBL/GenBank/DDBJ databases">
        <title>The Genome Sequence of Coprobacillus sp. strain 29_1.</title>
        <authorList>
            <consortium name="The Broad Institute Genome Sequencing Platform"/>
            <person name="Earl A."/>
            <person name="Ward D."/>
            <person name="Feldgarden M."/>
            <person name="Gevers D."/>
            <person name="Daigneault M."/>
            <person name="Sibley C.D."/>
            <person name="White A."/>
            <person name="Strauss J."/>
            <person name="Allen-Vercoe E."/>
            <person name="Young S.K."/>
            <person name="Zeng Q."/>
            <person name="Gargeya S."/>
            <person name="Fitzgerald M."/>
            <person name="Haas B."/>
            <person name="Abouelleil A."/>
            <person name="Alvarado L."/>
            <person name="Arachchi H.M."/>
            <person name="Berlin A."/>
            <person name="Brown A."/>
            <person name="Chapman S.B."/>
            <person name="Chen Z."/>
            <person name="Dunbar C."/>
            <person name="Freedman E."/>
            <person name="Gearin G."/>
            <person name="Gellesch M."/>
            <person name="Goldberg J."/>
            <person name="Griggs A."/>
            <person name="Gujja S."/>
            <person name="Heilman E."/>
            <person name="Heiman D."/>
            <person name="Howarth C."/>
            <person name="Larson L."/>
            <person name="Lui A."/>
            <person name="MacDonald P.J.P."/>
            <person name="Mehta T."/>
            <person name="Montmayeur A."/>
            <person name="Murphy C."/>
            <person name="Neiman D."/>
            <person name="Pearson M."/>
            <person name="Priest M."/>
            <person name="Roberts A."/>
            <person name="Saif S."/>
            <person name="Shea T."/>
            <person name="Shenoy N."/>
            <person name="Sisk P."/>
            <person name="Stolte C."/>
            <person name="Sykes S."/>
            <person name="White J."/>
            <person name="Yandava C."/>
            <person name="Nusbaum C."/>
            <person name="Birren B."/>
        </authorList>
    </citation>
    <scope>NUCLEOTIDE SEQUENCE [LARGE SCALE GENOMIC DNA]</scope>
    <source>
        <strain evidence="2 3">29_1</strain>
    </source>
</reference>
<evidence type="ECO:0000313" key="2">
    <source>
        <dbReference type="EMBL" id="EFW05398.1"/>
    </source>
</evidence>
<proteinExistence type="predicted"/>
<dbReference type="OrthoDB" id="9808614at2"/>
<evidence type="ECO:0000259" key="1">
    <source>
        <dbReference type="PROSITE" id="PS50930"/>
    </source>
</evidence>
<dbReference type="AlphaFoldDB" id="E7G9A8"/>
<keyword evidence="3" id="KW-1185">Reference proteome</keyword>
<dbReference type="GO" id="GO:0000156">
    <property type="term" value="F:phosphorelay response regulator activity"/>
    <property type="evidence" value="ECO:0007669"/>
    <property type="project" value="InterPro"/>
</dbReference>
<dbReference type="SMART" id="SM00850">
    <property type="entry name" value="LytTR"/>
    <property type="match status" value="1"/>
</dbReference>
<dbReference type="InterPro" id="IPR046947">
    <property type="entry name" value="LytR-like"/>
</dbReference>
<dbReference type="EMBL" id="ADKX01000024">
    <property type="protein sequence ID" value="EFW05398.1"/>
    <property type="molecule type" value="Genomic_DNA"/>
</dbReference>
<organism evidence="2 3">
    <name type="scientific">Coprobacillus cateniformis</name>
    <dbReference type="NCBI Taxonomy" id="100884"/>
    <lineage>
        <taxon>Bacteria</taxon>
        <taxon>Bacillati</taxon>
        <taxon>Bacillota</taxon>
        <taxon>Erysipelotrichia</taxon>
        <taxon>Erysipelotrichales</taxon>
        <taxon>Coprobacillaceae</taxon>
        <taxon>Coprobacillus</taxon>
    </lineage>
</organism>
<dbReference type="STRING" id="100884.GCA_000269565_03190"/>
<evidence type="ECO:0000313" key="3">
    <source>
        <dbReference type="Proteomes" id="UP000003157"/>
    </source>
</evidence>
<dbReference type="eggNOG" id="COG3279">
    <property type="taxonomic scope" value="Bacteria"/>
</dbReference>
<dbReference type="PANTHER" id="PTHR37299">
    <property type="entry name" value="TRANSCRIPTIONAL REGULATOR-RELATED"/>
    <property type="match status" value="1"/>
</dbReference>
<accession>E7G9A8</accession>
<name>E7G9A8_9FIRM</name>
<comment type="caution">
    <text evidence="2">The sequence shown here is derived from an EMBL/GenBank/DDBJ whole genome shotgun (WGS) entry which is preliminary data.</text>
</comment>
<dbReference type="InterPro" id="IPR007492">
    <property type="entry name" value="LytTR_DNA-bd_dom"/>
</dbReference>